<keyword evidence="8" id="KW-1185">Reference proteome</keyword>
<protein>
    <submittedName>
        <fullName evidence="7">Cytochrome C oxidase, cbb3-type, subunit III</fullName>
    </submittedName>
</protein>
<dbReference type="Pfam" id="PF13442">
    <property type="entry name" value="Cytochrome_CBB3"/>
    <property type="match status" value="1"/>
</dbReference>
<evidence type="ECO:0000256" key="4">
    <source>
        <dbReference type="PROSITE-ProRule" id="PRU00433"/>
    </source>
</evidence>
<dbReference type="GO" id="GO:0009055">
    <property type="term" value="F:electron transfer activity"/>
    <property type="evidence" value="ECO:0007669"/>
    <property type="project" value="InterPro"/>
</dbReference>
<gene>
    <name evidence="7" type="ORF">SAMN05421757_107108</name>
</gene>
<evidence type="ECO:0000256" key="1">
    <source>
        <dbReference type="ARBA" id="ARBA00022617"/>
    </source>
</evidence>
<feature type="signal peptide" evidence="5">
    <location>
        <begin position="1"/>
        <end position="22"/>
    </location>
</feature>
<dbReference type="InterPro" id="IPR009056">
    <property type="entry name" value="Cyt_c-like_dom"/>
</dbReference>
<feature type="chain" id="PRO_5012602286" evidence="5">
    <location>
        <begin position="23"/>
        <end position="137"/>
    </location>
</feature>
<sequence length="137" mass="14099">MTLGGITVPGCLLGLLAGAAAAQEAVDTSSGEALYARYCATCHGATAGGDGPTAAFLTVQPPDLSALSEANMGEFPVSRLIRRIDGRETVVAHGSPMPVYGAFFEGSPETTIDTQSGPVSVSLPVLEIVEYLRTTQR</sequence>
<dbReference type="PROSITE" id="PS51007">
    <property type="entry name" value="CYTC"/>
    <property type="match status" value="1"/>
</dbReference>
<dbReference type="AlphaFoldDB" id="A0A239KGU4"/>
<name>A0A239KGU4_9RHOB</name>
<dbReference type="GO" id="GO:0020037">
    <property type="term" value="F:heme binding"/>
    <property type="evidence" value="ECO:0007669"/>
    <property type="project" value="InterPro"/>
</dbReference>
<keyword evidence="1 4" id="KW-0349">Heme</keyword>
<keyword evidence="2 4" id="KW-0479">Metal-binding</keyword>
<evidence type="ECO:0000256" key="2">
    <source>
        <dbReference type="ARBA" id="ARBA00022723"/>
    </source>
</evidence>
<dbReference type="OrthoDB" id="335174at2"/>
<dbReference type="Gene3D" id="1.10.760.10">
    <property type="entry name" value="Cytochrome c-like domain"/>
    <property type="match status" value="1"/>
</dbReference>
<accession>A0A239KGU4</accession>
<dbReference type="InterPro" id="IPR036909">
    <property type="entry name" value="Cyt_c-like_dom_sf"/>
</dbReference>
<keyword evidence="5" id="KW-0732">Signal</keyword>
<dbReference type="GO" id="GO:0046872">
    <property type="term" value="F:metal ion binding"/>
    <property type="evidence" value="ECO:0007669"/>
    <property type="project" value="UniProtKB-KW"/>
</dbReference>
<evidence type="ECO:0000256" key="5">
    <source>
        <dbReference type="SAM" id="SignalP"/>
    </source>
</evidence>
<evidence type="ECO:0000313" key="8">
    <source>
        <dbReference type="Proteomes" id="UP000198426"/>
    </source>
</evidence>
<evidence type="ECO:0000313" key="7">
    <source>
        <dbReference type="EMBL" id="SNT17391.1"/>
    </source>
</evidence>
<evidence type="ECO:0000256" key="3">
    <source>
        <dbReference type="ARBA" id="ARBA00023004"/>
    </source>
</evidence>
<evidence type="ECO:0000259" key="6">
    <source>
        <dbReference type="PROSITE" id="PS51007"/>
    </source>
</evidence>
<reference evidence="7 8" key="1">
    <citation type="submission" date="2017-06" db="EMBL/GenBank/DDBJ databases">
        <authorList>
            <person name="Kim H.J."/>
            <person name="Triplett B.A."/>
        </authorList>
    </citation>
    <scope>NUCLEOTIDE SEQUENCE [LARGE SCALE GENOMIC DNA]</scope>
    <source>
        <strain evidence="7 8">DSM 29339</strain>
    </source>
</reference>
<organism evidence="7 8">
    <name type="scientific">Tropicimonas sediminicola</name>
    <dbReference type="NCBI Taxonomy" id="1031541"/>
    <lineage>
        <taxon>Bacteria</taxon>
        <taxon>Pseudomonadati</taxon>
        <taxon>Pseudomonadota</taxon>
        <taxon>Alphaproteobacteria</taxon>
        <taxon>Rhodobacterales</taxon>
        <taxon>Roseobacteraceae</taxon>
        <taxon>Tropicimonas</taxon>
    </lineage>
</organism>
<feature type="domain" description="Cytochrome c" evidence="6">
    <location>
        <begin position="26"/>
        <end position="136"/>
    </location>
</feature>
<dbReference type="Proteomes" id="UP000198426">
    <property type="component" value="Unassembled WGS sequence"/>
</dbReference>
<keyword evidence="3 4" id="KW-0408">Iron</keyword>
<dbReference type="EMBL" id="FZOY01000007">
    <property type="protein sequence ID" value="SNT17391.1"/>
    <property type="molecule type" value="Genomic_DNA"/>
</dbReference>
<proteinExistence type="predicted"/>
<dbReference type="SUPFAM" id="SSF46626">
    <property type="entry name" value="Cytochrome c"/>
    <property type="match status" value="1"/>
</dbReference>
<dbReference type="RefSeq" id="WP_089234326.1">
    <property type="nucleotide sequence ID" value="NZ_FZOY01000007.1"/>
</dbReference>